<keyword evidence="2" id="KW-1185">Reference proteome</keyword>
<gene>
    <name evidence="1" type="ORF">PsorP6_003670</name>
</gene>
<reference evidence="1 2" key="1">
    <citation type="journal article" date="2022" name="bioRxiv">
        <title>The genome of the oomycete Peronosclerospora sorghi, a cosmopolitan pathogen of maize and sorghum, is inflated with dispersed pseudogenes.</title>
        <authorList>
            <person name="Fletcher K."/>
            <person name="Martin F."/>
            <person name="Isakeit T."/>
            <person name="Cavanaugh K."/>
            <person name="Magill C."/>
            <person name="Michelmore R."/>
        </authorList>
    </citation>
    <scope>NUCLEOTIDE SEQUENCE [LARGE SCALE GENOMIC DNA]</scope>
    <source>
        <strain evidence="1">P6</strain>
    </source>
</reference>
<protein>
    <submittedName>
        <fullName evidence="1">Uncharacterized protein</fullName>
    </submittedName>
</protein>
<proteinExistence type="predicted"/>
<comment type="caution">
    <text evidence="1">The sequence shown here is derived from an EMBL/GenBank/DDBJ whole genome shotgun (WGS) entry which is preliminary data.</text>
</comment>
<sequence length="336" mass="37913">MVAEALDECLLCSLVPAPNLGEPVDSTRNDFSLNLCGALAYICLTSVGSSGSPRKWSRNHSTCFIMSITSGISAYVIAVSFPSSVADTAFPYIFGLPEFYLAIFLALLLCFGRKIFCKAYKREMKPEYYHILEEPHWTPSELRYERSQAYLTEGKPPALPNHRPSEADLKVYTGFDFSTQVLEVSFFNPLREFALPVSQVANATSRVLSPNGTPLDVRIVKAHCVMKLWMTRDTLKTRSWFFPLRNKPCTRSSGSKMGILATWSSAHTDPPRFTDAAMTDDAGSFDLDHWVVDPGLGGFDQWQYATRFKDFTRAQQKLQQNQRIAHVRATYTRQWS</sequence>
<evidence type="ECO:0000313" key="1">
    <source>
        <dbReference type="EMBL" id="KAI9906704.1"/>
    </source>
</evidence>
<accession>A0ACC0VJN9</accession>
<evidence type="ECO:0000313" key="2">
    <source>
        <dbReference type="Proteomes" id="UP001163321"/>
    </source>
</evidence>
<dbReference type="EMBL" id="CM047587">
    <property type="protein sequence ID" value="KAI9906704.1"/>
    <property type="molecule type" value="Genomic_DNA"/>
</dbReference>
<organism evidence="1 2">
    <name type="scientific">Peronosclerospora sorghi</name>
    <dbReference type="NCBI Taxonomy" id="230839"/>
    <lineage>
        <taxon>Eukaryota</taxon>
        <taxon>Sar</taxon>
        <taxon>Stramenopiles</taxon>
        <taxon>Oomycota</taxon>
        <taxon>Peronosporomycetes</taxon>
        <taxon>Peronosporales</taxon>
        <taxon>Peronosporaceae</taxon>
        <taxon>Peronosclerospora</taxon>
    </lineage>
</organism>
<dbReference type="Proteomes" id="UP001163321">
    <property type="component" value="Chromosome 8"/>
</dbReference>
<name>A0ACC0VJN9_9STRA</name>